<evidence type="ECO:0000256" key="12">
    <source>
        <dbReference type="PROSITE-ProRule" id="PRU00221"/>
    </source>
</evidence>
<evidence type="ECO:0000256" key="10">
    <source>
        <dbReference type="ARBA" id="ARBA00022840"/>
    </source>
</evidence>
<dbReference type="Gene3D" id="3.30.200.20">
    <property type="entry name" value="Phosphorylase Kinase, domain 1"/>
    <property type="match status" value="1"/>
</dbReference>
<dbReference type="PRINTS" id="PR00320">
    <property type="entry name" value="GPROTEINBRPT"/>
</dbReference>
<comment type="catalytic activity">
    <reaction evidence="14">
        <text>L-threonyl-[protein] + ATP = O-phospho-L-threonyl-[protein] + ADP + H(+)</text>
        <dbReference type="Rhea" id="RHEA:46608"/>
        <dbReference type="Rhea" id="RHEA-COMP:11060"/>
        <dbReference type="Rhea" id="RHEA-COMP:11605"/>
        <dbReference type="ChEBI" id="CHEBI:15378"/>
        <dbReference type="ChEBI" id="CHEBI:30013"/>
        <dbReference type="ChEBI" id="CHEBI:30616"/>
        <dbReference type="ChEBI" id="CHEBI:61977"/>
        <dbReference type="ChEBI" id="CHEBI:456216"/>
        <dbReference type="EC" id="2.7.11.24"/>
    </reaction>
</comment>
<name>A0A9W8HJ57_9FUNG</name>
<keyword evidence="8 13" id="KW-0547">Nucleotide-binding</keyword>
<dbReference type="SMART" id="SM00320">
    <property type="entry name" value="WD40"/>
    <property type="match status" value="7"/>
</dbReference>
<dbReference type="InterPro" id="IPR036322">
    <property type="entry name" value="WD40_repeat_dom_sf"/>
</dbReference>
<sequence>MEYKPLSTMRPMRNVKRGAPETGYWKKFESPVLVKEYGMVTSLEFCPTKPHDLVVTASTRLQMYSSRTGQLKKSITRFNSTAHSGSFRSDGKLLVAGDDTNLVQVFDAGSRAVLRTFKGHTDPVHITRFLPNRTQVFSGSNDTTVRVWDIPSQSAVATFEDHTDYVHAGCVFADNPNMFATGSYDHTVCIWDVRANACAIKITVDNPVESVVVLPGSGVLAAAGGPCIKMFDIAMGGRLLANMGNHEKTVTSLCLDNDGSRLLAGSLDHHVKVYDLQTYKMTYSATYPAPVLSVALSPDNTSLAVGMSSGVFSLRRRNVSAKEQAEVQMKKDEIAYGTRAYFLRGSAHKGDDDDLRIEYKRSRSLADYDKLLRKFEYARALDAVLANNRAGSIIVSLLQELIHRDGLTTALSGRDELSLDPILRFVVKYIDNPRYAQLLIKVADAILDIYGDLLSGSTQIAELLVRLRTKVRVELRLHQDLTMLLGSMEMLMSACEVNHMKASYLSEDDSTTIMEYQQQKQRQQQQQQAQQQAQQQQQAQAIQSLLKNFNPGPEYQVVSVIGMGAYGTVCSAKHISSGIDVAIKRIGPFDSQMLCQRTLREIKLLKHFNHENIITLYDVTNMSPRNDFSEVYIVQELLDIDLHRIIKTQPLSEEHVQYFLYQILRALKYIHSCNVLHRDLKPANILLNANCDLKVCDFGLARGANNDSDSNESFLTEYVATRWYRAPEIMLSFKEYTKAIDIWSVGCIMAEMLSKVPLFPGRDYHHQLKLIFDLLGTPVSSDYLDIKSTRARDYIRQLPLKAKVNLSKHFPYASPLAIDLMDKMLTFSPRKRITVEEALAHPYLAQYHDEADEPACPPLPERFFDFDNYRDRLTIDQLKDLLWQELYSKSDNEDSRQDN</sequence>
<comment type="activity regulation">
    <text evidence="14">Activated by threonine and tyrosine phosphorylation.</text>
</comment>
<keyword evidence="10 13" id="KW-0067">ATP-binding</keyword>
<comment type="similarity">
    <text evidence="14">Belongs to the protein kinase superfamily. Ser/Thr protein kinase family. MAP kinase subfamily.</text>
</comment>
<keyword evidence="18" id="KW-1185">Reference proteome</keyword>
<dbReference type="CDD" id="cd07849">
    <property type="entry name" value="STKc_ERK1_2_like"/>
    <property type="match status" value="1"/>
</dbReference>
<evidence type="ECO:0000256" key="13">
    <source>
        <dbReference type="PROSITE-ProRule" id="PRU10141"/>
    </source>
</evidence>
<dbReference type="InterPro" id="IPR011009">
    <property type="entry name" value="Kinase-like_dom_sf"/>
</dbReference>
<evidence type="ECO:0000256" key="3">
    <source>
        <dbReference type="ARBA" id="ARBA00022527"/>
    </source>
</evidence>
<dbReference type="InterPro" id="IPR020472">
    <property type="entry name" value="WD40_PAC1"/>
</dbReference>
<keyword evidence="4" id="KW-0698">rRNA processing</keyword>
<evidence type="ECO:0000256" key="14">
    <source>
        <dbReference type="RuleBase" id="RU361165"/>
    </source>
</evidence>
<dbReference type="SUPFAM" id="SSF56112">
    <property type="entry name" value="Protein kinase-like (PK-like)"/>
    <property type="match status" value="1"/>
</dbReference>
<dbReference type="Pfam" id="PF00400">
    <property type="entry name" value="WD40"/>
    <property type="match status" value="3"/>
</dbReference>
<dbReference type="InterPro" id="IPR019775">
    <property type="entry name" value="WD40_repeat_CS"/>
</dbReference>
<dbReference type="PROSITE" id="PS00678">
    <property type="entry name" value="WD_REPEATS_1"/>
    <property type="match status" value="1"/>
</dbReference>
<dbReference type="Pfam" id="PF00069">
    <property type="entry name" value="Pkinase"/>
    <property type="match status" value="1"/>
</dbReference>
<keyword evidence="9 14" id="KW-0418">Kinase</keyword>
<dbReference type="InterPro" id="IPR015943">
    <property type="entry name" value="WD40/YVTN_repeat-like_dom_sf"/>
</dbReference>
<keyword evidence="7" id="KW-0677">Repeat</keyword>
<dbReference type="PROSITE" id="PS01351">
    <property type="entry name" value="MAPK"/>
    <property type="match status" value="1"/>
</dbReference>
<protein>
    <recommendedName>
        <fullName evidence="2 14">Mitogen-activated protein kinase</fullName>
        <ecNumber evidence="2 14">2.7.11.24</ecNumber>
    </recommendedName>
</protein>
<comment type="caution">
    <text evidence="17">The sequence shown here is derived from an EMBL/GenBank/DDBJ whole genome shotgun (WGS) entry which is preliminary data.</text>
</comment>
<evidence type="ECO:0000313" key="17">
    <source>
        <dbReference type="EMBL" id="KAJ2787225.1"/>
    </source>
</evidence>
<evidence type="ECO:0000256" key="8">
    <source>
        <dbReference type="ARBA" id="ARBA00022741"/>
    </source>
</evidence>
<feature type="repeat" description="WD" evidence="12">
    <location>
        <begin position="159"/>
        <end position="201"/>
    </location>
</feature>
<dbReference type="GO" id="GO:0045943">
    <property type="term" value="P:positive regulation of transcription by RNA polymerase I"/>
    <property type="evidence" value="ECO:0007669"/>
    <property type="project" value="TreeGrafter"/>
</dbReference>
<evidence type="ECO:0000256" key="11">
    <source>
        <dbReference type="ARBA" id="ARBA00023242"/>
    </source>
</evidence>
<dbReference type="Proteomes" id="UP001140172">
    <property type="component" value="Unassembled WGS sequence"/>
</dbReference>
<evidence type="ECO:0000259" key="16">
    <source>
        <dbReference type="PROSITE" id="PS50011"/>
    </source>
</evidence>
<dbReference type="PROSITE" id="PS50082">
    <property type="entry name" value="WD_REPEATS_2"/>
    <property type="match status" value="3"/>
</dbReference>
<dbReference type="InterPro" id="IPR018983">
    <property type="entry name" value="U3_snoRNA-assocProt_15_C"/>
</dbReference>
<dbReference type="EC" id="2.7.11.24" evidence="2 14"/>
<accession>A0A9W8HJ57</accession>
<dbReference type="PROSITE" id="PS00108">
    <property type="entry name" value="PROTEIN_KINASE_ST"/>
    <property type="match status" value="1"/>
</dbReference>
<dbReference type="InterPro" id="IPR003527">
    <property type="entry name" value="MAP_kinase_CS"/>
</dbReference>
<dbReference type="InterPro" id="IPR008271">
    <property type="entry name" value="Ser/Thr_kinase_AS"/>
</dbReference>
<dbReference type="EMBL" id="JANBUM010000029">
    <property type="protein sequence ID" value="KAJ2787225.1"/>
    <property type="molecule type" value="Genomic_DNA"/>
</dbReference>
<evidence type="ECO:0000256" key="1">
    <source>
        <dbReference type="ARBA" id="ARBA00004604"/>
    </source>
</evidence>
<dbReference type="FunFam" id="1.10.510.10:FF:000040">
    <property type="entry name" value="Mitogen-activated protein kinase"/>
    <property type="match status" value="1"/>
</dbReference>
<dbReference type="PANTHER" id="PTHR19924:SF26">
    <property type="entry name" value="U3 SMALL NUCLEOLAR RNA-ASSOCIATED PROTEIN 15 HOMOLOG"/>
    <property type="match status" value="1"/>
</dbReference>
<feature type="repeat" description="WD" evidence="12">
    <location>
        <begin position="243"/>
        <end position="284"/>
    </location>
</feature>
<evidence type="ECO:0000256" key="5">
    <source>
        <dbReference type="ARBA" id="ARBA00022574"/>
    </source>
</evidence>
<keyword evidence="14" id="KW-0460">Magnesium</keyword>
<keyword evidence="5 12" id="KW-0853">WD repeat</keyword>
<evidence type="ECO:0000256" key="15">
    <source>
        <dbReference type="SAM" id="Coils"/>
    </source>
</evidence>
<dbReference type="SMART" id="SM00220">
    <property type="entry name" value="S_TKc"/>
    <property type="match status" value="1"/>
</dbReference>
<dbReference type="Pfam" id="PF09384">
    <property type="entry name" value="UTP15_C"/>
    <property type="match status" value="1"/>
</dbReference>
<evidence type="ECO:0000313" key="18">
    <source>
        <dbReference type="Proteomes" id="UP001140172"/>
    </source>
</evidence>
<dbReference type="InterPro" id="IPR017441">
    <property type="entry name" value="Protein_kinase_ATP_BS"/>
</dbReference>
<evidence type="ECO:0000256" key="4">
    <source>
        <dbReference type="ARBA" id="ARBA00022552"/>
    </source>
</evidence>
<dbReference type="FunFam" id="3.30.200.20:FF:000046">
    <property type="entry name" value="Mitogen-activated protein kinase"/>
    <property type="match status" value="1"/>
</dbReference>
<feature type="repeat" description="WD" evidence="12">
    <location>
        <begin position="117"/>
        <end position="158"/>
    </location>
</feature>
<evidence type="ECO:0000256" key="6">
    <source>
        <dbReference type="ARBA" id="ARBA00022679"/>
    </source>
</evidence>
<comment type="subcellular location">
    <subcellularLocation>
        <location evidence="1">Nucleus</location>
        <location evidence="1">Nucleolus</location>
    </subcellularLocation>
</comment>
<dbReference type="PROSITE" id="PS00107">
    <property type="entry name" value="PROTEIN_KINASE_ATP"/>
    <property type="match status" value="1"/>
</dbReference>
<dbReference type="GO" id="GO:0004707">
    <property type="term" value="F:MAP kinase activity"/>
    <property type="evidence" value="ECO:0007669"/>
    <property type="project" value="UniProtKB-EC"/>
</dbReference>
<dbReference type="AlphaFoldDB" id="A0A9W8HJ57"/>
<dbReference type="InterPro" id="IPR000719">
    <property type="entry name" value="Prot_kinase_dom"/>
</dbReference>
<dbReference type="GO" id="GO:0005524">
    <property type="term" value="F:ATP binding"/>
    <property type="evidence" value="ECO:0007669"/>
    <property type="project" value="UniProtKB-UniRule"/>
</dbReference>
<organism evidence="17 18">
    <name type="scientific">Coemansia interrupta</name>
    <dbReference type="NCBI Taxonomy" id="1126814"/>
    <lineage>
        <taxon>Eukaryota</taxon>
        <taxon>Fungi</taxon>
        <taxon>Fungi incertae sedis</taxon>
        <taxon>Zoopagomycota</taxon>
        <taxon>Kickxellomycotina</taxon>
        <taxon>Kickxellomycetes</taxon>
        <taxon>Kickxellales</taxon>
        <taxon>Kickxellaceae</taxon>
        <taxon>Coemansia</taxon>
    </lineage>
</organism>
<evidence type="ECO:0000256" key="9">
    <source>
        <dbReference type="ARBA" id="ARBA00022777"/>
    </source>
</evidence>
<keyword evidence="15" id="KW-0175">Coiled coil</keyword>
<keyword evidence="6 14" id="KW-0808">Transferase</keyword>
<keyword evidence="11" id="KW-0539">Nucleus</keyword>
<reference evidence="17" key="1">
    <citation type="submission" date="2022-07" db="EMBL/GenBank/DDBJ databases">
        <title>Phylogenomic reconstructions and comparative analyses of Kickxellomycotina fungi.</title>
        <authorList>
            <person name="Reynolds N.K."/>
            <person name="Stajich J.E."/>
            <person name="Barry K."/>
            <person name="Grigoriev I.V."/>
            <person name="Crous P."/>
            <person name="Smith M.E."/>
        </authorList>
    </citation>
    <scope>NUCLEOTIDE SEQUENCE</scope>
    <source>
        <strain evidence="17">BCRC 34489</strain>
    </source>
</reference>
<evidence type="ECO:0000256" key="7">
    <source>
        <dbReference type="ARBA" id="ARBA00022737"/>
    </source>
</evidence>
<dbReference type="PROSITE" id="PS50294">
    <property type="entry name" value="WD_REPEATS_REGION"/>
    <property type="match status" value="2"/>
</dbReference>
<dbReference type="SUPFAM" id="SSF50978">
    <property type="entry name" value="WD40 repeat-like"/>
    <property type="match status" value="1"/>
</dbReference>
<gene>
    <name evidence="17" type="primary">tmk1_1</name>
    <name evidence="17" type="ORF">GGI15_000886</name>
</gene>
<dbReference type="PROSITE" id="PS50011">
    <property type="entry name" value="PROTEIN_KINASE_DOM"/>
    <property type="match status" value="1"/>
</dbReference>
<dbReference type="GO" id="GO:0006364">
    <property type="term" value="P:rRNA processing"/>
    <property type="evidence" value="ECO:0007669"/>
    <property type="project" value="UniProtKB-KW"/>
</dbReference>
<feature type="binding site" evidence="13">
    <location>
        <position position="584"/>
    </location>
    <ligand>
        <name>ATP</name>
        <dbReference type="ChEBI" id="CHEBI:30616"/>
    </ligand>
</feature>
<evidence type="ECO:0000256" key="2">
    <source>
        <dbReference type="ARBA" id="ARBA00012411"/>
    </source>
</evidence>
<dbReference type="InterPro" id="IPR001680">
    <property type="entry name" value="WD40_rpt"/>
</dbReference>
<comment type="cofactor">
    <cofactor evidence="14">
        <name>Mg(2+)</name>
        <dbReference type="ChEBI" id="CHEBI:18420"/>
    </cofactor>
</comment>
<feature type="coiled-coil region" evidence="15">
    <location>
        <begin position="513"/>
        <end position="542"/>
    </location>
</feature>
<dbReference type="Gene3D" id="2.130.10.10">
    <property type="entry name" value="YVTN repeat-like/Quinoprotein amine dehydrogenase"/>
    <property type="match status" value="2"/>
</dbReference>
<dbReference type="CDD" id="cd00200">
    <property type="entry name" value="WD40"/>
    <property type="match status" value="1"/>
</dbReference>
<dbReference type="Gene3D" id="1.10.510.10">
    <property type="entry name" value="Transferase(Phosphotransferase) domain 1"/>
    <property type="match status" value="1"/>
</dbReference>
<dbReference type="OrthoDB" id="431715at2759"/>
<keyword evidence="3 14" id="KW-0723">Serine/threonine-protein kinase</keyword>
<dbReference type="GO" id="GO:0005730">
    <property type="term" value="C:nucleolus"/>
    <property type="evidence" value="ECO:0007669"/>
    <property type="project" value="UniProtKB-SubCell"/>
</dbReference>
<dbReference type="PANTHER" id="PTHR19924">
    <property type="entry name" value="UTP15 U3 SMALL NUCLEOLAR RNA-ASSOCIATED PROTEIN 15 FAMILY MEMBER"/>
    <property type="match status" value="1"/>
</dbReference>
<feature type="domain" description="Protein kinase" evidence="16">
    <location>
        <begin position="555"/>
        <end position="844"/>
    </location>
</feature>
<proteinExistence type="inferred from homology"/>